<feature type="domain" description="EamA" evidence="2">
    <location>
        <begin position="17"/>
        <end position="148"/>
    </location>
</feature>
<feature type="domain" description="EamA" evidence="2">
    <location>
        <begin position="158"/>
        <end position="288"/>
    </location>
</feature>
<dbReference type="EMBL" id="FXUL01000002">
    <property type="protein sequence ID" value="SMP50227.1"/>
    <property type="molecule type" value="Genomic_DNA"/>
</dbReference>
<dbReference type="InterPro" id="IPR037185">
    <property type="entry name" value="EmrE-like"/>
</dbReference>
<evidence type="ECO:0000259" key="2">
    <source>
        <dbReference type="Pfam" id="PF00892"/>
    </source>
</evidence>
<comment type="caution">
    <text evidence="3">The sequence shown here is derived from an EMBL/GenBank/DDBJ whole genome shotgun (WGS) entry which is preliminary data.</text>
</comment>
<organism evidence="3 4">
    <name type="scientific">Noviherbaspirillum suwonense</name>
    <dbReference type="NCBI Taxonomy" id="1224511"/>
    <lineage>
        <taxon>Bacteria</taxon>
        <taxon>Pseudomonadati</taxon>
        <taxon>Pseudomonadota</taxon>
        <taxon>Betaproteobacteria</taxon>
        <taxon>Burkholderiales</taxon>
        <taxon>Oxalobacteraceae</taxon>
        <taxon>Noviherbaspirillum</taxon>
    </lineage>
</organism>
<feature type="transmembrane region" description="Helical" evidence="1">
    <location>
        <begin position="16"/>
        <end position="35"/>
    </location>
</feature>
<dbReference type="Proteomes" id="UP001158049">
    <property type="component" value="Unassembled WGS sequence"/>
</dbReference>
<feature type="transmembrane region" description="Helical" evidence="1">
    <location>
        <begin position="225"/>
        <end position="245"/>
    </location>
</feature>
<feature type="transmembrane region" description="Helical" evidence="1">
    <location>
        <begin position="277"/>
        <end position="298"/>
    </location>
</feature>
<feature type="transmembrane region" description="Helical" evidence="1">
    <location>
        <begin position="132"/>
        <end position="148"/>
    </location>
</feature>
<keyword evidence="1" id="KW-0472">Membrane</keyword>
<dbReference type="PANTHER" id="PTHR22911:SF103">
    <property type="entry name" value="BLR2811 PROTEIN"/>
    <property type="match status" value="1"/>
</dbReference>
<keyword evidence="4" id="KW-1185">Reference proteome</keyword>
<evidence type="ECO:0000313" key="4">
    <source>
        <dbReference type="Proteomes" id="UP001158049"/>
    </source>
</evidence>
<reference evidence="3 4" key="1">
    <citation type="submission" date="2017-05" db="EMBL/GenBank/DDBJ databases">
        <authorList>
            <person name="Varghese N."/>
            <person name="Submissions S."/>
        </authorList>
    </citation>
    <scope>NUCLEOTIDE SEQUENCE [LARGE SCALE GENOMIC DNA]</scope>
    <source>
        <strain evidence="3 4">DSM 26001</strain>
    </source>
</reference>
<proteinExistence type="predicted"/>
<feature type="transmembrane region" description="Helical" evidence="1">
    <location>
        <begin position="41"/>
        <end position="64"/>
    </location>
</feature>
<evidence type="ECO:0000256" key="1">
    <source>
        <dbReference type="SAM" id="Phobius"/>
    </source>
</evidence>
<accession>A0ABY1PVS6</accession>
<dbReference type="InterPro" id="IPR000620">
    <property type="entry name" value="EamA_dom"/>
</dbReference>
<evidence type="ECO:0000313" key="3">
    <source>
        <dbReference type="EMBL" id="SMP50227.1"/>
    </source>
</evidence>
<sequence length="302" mass="32681">MSCVIIEGMSNKNPSAAIMMIVASTLLFSAMDAATKYLGGFLSVVFVLWTRYTLQAAMMAAVVLNARGVSGFRTAHPRFQALRGLLLATISVLAFFSMRQMPLAEFTAIIMLSPVLITACSGWLLNERIGRLRWLLVWSGFLGTIIVIRPGSGLFGWVVIVPLLAMVVSSAYSLITSRLAVLENPYTTQFYSGFIGSALLLPLMLLERDELLSFIASADVGKASLLLLIGVLGTVGHLLLIMAFSKAGTSSLMPFTYAQIGFAALMSWLFFSHAPDFWAWVGMAMIAASGGATAWLSIRRKT</sequence>
<protein>
    <submittedName>
        <fullName evidence="3">EamA-like transporter family protein</fullName>
    </submittedName>
</protein>
<feature type="transmembrane region" description="Helical" evidence="1">
    <location>
        <begin position="84"/>
        <end position="100"/>
    </location>
</feature>
<name>A0ABY1PVS6_9BURK</name>
<feature type="transmembrane region" description="Helical" evidence="1">
    <location>
        <begin position="252"/>
        <end position="271"/>
    </location>
</feature>
<gene>
    <name evidence="3" type="ORF">SAMN06295970_102419</name>
</gene>
<feature type="transmembrane region" description="Helical" evidence="1">
    <location>
        <begin position="186"/>
        <end position="205"/>
    </location>
</feature>
<feature type="transmembrane region" description="Helical" evidence="1">
    <location>
        <begin position="106"/>
        <end position="125"/>
    </location>
</feature>
<feature type="transmembrane region" description="Helical" evidence="1">
    <location>
        <begin position="154"/>
        <end position="174"/>
    </location>
</feature>
<keyword evidence="1" id="KW-1133">Transmembrane helix</keyword>
<dbReference type="Pfam" id="PF00892">
    <property type="entry name" value="EamA"/>
    <property type="match status" value="2"/>
</dbReference>
<dbReference type="SUPFAM" id="SSF103481">
    <property type="entry name" value="Multidrug resistance efflux transporter EmrE"/>
    <property type="match status" value="2"/>
</dbReference>
<keyword evidence="1" id="KW-0812">Transmembrane</keyword>
<dbReference type="PANTHER" id="PTHR22911">
    <property type="entry name" value="ACYL-MALONYL CONDENSING ENZYME-RELATED"/>
    <property type="match status" value="1"/>
</dbReference>